<dbReference type="InterPro" id="IPR036047">
    <property type="entry name" value="F-box-like_dom_sf"/>
</dbReference>
<evidence type="ECO:0000256" key="3">
    <source>
        <dbReference type="PROSITE-ProRule" id="PRU00339"/>
    </source>
</evidence>
<dbReference type="SUPFAM" id="SSF81383">
    <property type="entry name" value="F-box domain"/>
    <property type="match status" value="1"/>
</dbReference>
<evidence type="ECO:0000313" key="6">
    <source>
        <dbReference type="Proteomes" id="UP000799771"/>
    </source>
</evidence>
<organism evidence="5 6">
    <name type="scientific">Dothidotthia symphoricarpi CBS 119687</name>
    <dbReference type="NCBI Taxonomy" id="1392245"/>
    <lineage>
        <taxon>Eukaryota</taxon>
        <taxon>Fungi</taxon>
        <taxon>Dikarya</taxon>
        <taxon>Ascomycota</taxon>
        <taxon>Pezizomycotina</taxon>
        <taxon>Dothideomycetes</taxon>
        <taxon>Pleosporomycetidae</taxon>
        <taxon>Pleosporales</taxon>
        <taxon>Dothidotthiaceae</taxon>
        <taxon>Dothidotthia</taxon>
    </lineage>
</organism>
<reference evidence="5" key="1">
    <citation type="journal article" date="2020" name="Stud. Mycol.">
        <title>101 Dothideomycetes genomes: a test case for predicting lifestyles and emergence of pathogens.</title>
        <authorList>
            <person name="Haridas S."/>
            <person name="Albert R."/>
            <person name="Binder M."/>
            <person name="Bloem J."/>
            <person name="Labutti K."/>
            <person name="Salamov A."/>
            <person name="Andreopoulos B."/>
            <person name="Baker S."/>
            <person name="Barry K."/>
            <person name="Bills G."/>
            <person name="Bluhm B."/>
            <person name="Cannon C."/>
            <person name="Castanera R."/>
            <person name="Culley D."/>
            <person name="Daum C."/>
            <person name="Ezra D."/>
            <person name="Gonzalez J."/>
            <person name="Henrissat B."/>
            <person name="Kuo A."/>
            <person name="Liang C."/>
            <person name="Lipzen A."/>
            <person name="Lutzoni F."/>
            <person name="Magnuson J."/>
            <person name="Mondo S."/>
            <person name="Nolan M."/>
            <person name="Ohm R."/>
            <person name="Pangilinan J."/>
            <person name="Park H.-J."/>
            <person name="Ramirez L."/>
            <person name="Alfaro M."/>
            <person name="Sun H."/>
            <person name="Tritt A."/>
            <person name="Yoshinaga Y."/>
            <person name="Zwiers L.-H."/>
            <person name="Turgeon B."/>
            <person name="Goodwin S."/>
            <person name="Spatafora J."/>
            <person name="Crous P."/>
            <person name="Grigoriev I."/>
        </authorList>
    </citation>
    <scope>NUCLEOTIDE SEQUENCE</scope>
    <source>
        <strain evidence="5">CBS 119687</strain>
    </source>
</reference>
<dbReference type="Proteomes" id="UP000799771">
    <property type="component" value="Unassembled WGS sequence"/>
</dbReference>
<proteinExistence type="predicted"/>
<dbReference type="SMART" id="SM00256">
    <property type="entry name" value="FBOX"/>
    <property type="match status" value="1"/>
</dbReference>
<sequence>MARLMSPEEHQELGRRYFKLKDYDKAAESFTQGIVISPSVSLYDHRAACYDRLKDLNAAVKDGREMIKLDKKDVKGYLRTASVLEKMDKPDTALGIYKYGMKNIAIGDKNFKLLQQLHDKLTRKLSPPMAIDPFTILPVELVEMILAYLPFRNVVNCMRVSRGWRDYLAKLSRVWMHLDLSGARKSVPRSFVDKAVRRSEYRLTRITVDRFEHMDVLKNIARACKSLADVEFLALPGHVSASLIDIVQLAPNLKRFVMHPDISLDTATQILHHRPTLEHFEIRSILRRRYTGTWKGPFPNLHTLSLTQQVDGGTDLSLASLISLTPALQSLTLTVVPTIQELPSLLTTSLTTLTLKHLRAGPFPILPPTLRRLVLEYTNTQPSAPLLTNASLSRLPSLTHLTLSGIDKLGPDFFPLLLDTYQDPSSGETHTLETTSPLHTLALRIHPATHTNLLPTLLASSPRLLTPTLHTLDLATLPLTDDDVEALLRFPVSGLHSLDVSHTRISGAAIKMLVDGLPGLRVVRADMCVGITGRDALGYAEARGVRVSWRMGEGAGGRRVRY</sequence>
<dbReference type="OrthoDB" id="629492at2759"/>
<dbReference type="SMART" id="SM00028">
    <property type="entry name" value="TPR"/>
    <property type="match status" value="2"/>
</dbReference>
<dbReference type="AlphaFoldDB" id="A0A6A6AAV8"/>
<accession>A0A6A6AAV8</accession>
<keyword evidence="2 3" id="KW-0802">TPR repeat</keyword>
<evidence type="ECO:0000256" key="2">
    <source>
        <dbReference type="ARBA" id="ARBA00022803"/>
    </source>
</evidence>
<dbReference type="InterPro" id="IPR011990">
    <property type="entry name" value="TPR-like_helical_dom_sf"/>
</dbReference>
<dbReference type="SUPFAM" id="SSF48452">
    <property type="entry name" value="TPR-like"/>
    <property type="match status" value="1"/>
</dbReference>
<dbReference type="Gene3D" id="1.20.1280.50">
    <property type="match status" value="1"/>
</dbReference>
<dbReference type="PANTHER" id="PTHR22904">
    <property type="entry name" value="TPR REPEAT CONTAINING PROTEIN"/>
    <property type="match status" value="1"/>
</dbReference>
<dbReference type="Gene3D" id="1.25.40.10">
    <property type="entry name" value="Tetratricopeptide repeat domain"/>
    <property type="match status" value="1"/>
</dbReference>
<keyword evidence="6" id="KW-1185">Reference proteome</keyword>
<dbReference type="EMBL" id="ML977509">
    <property type="protein sequence ID" value="KAF2127997.1"/>
    <property type="molecule type" value="Genomic_DNA"/>
</dbReference>
<dbReference type="PROSITE" id="PS50181">
    <property type="entry name" value="FBOX"/>
    <property type="match status" value="1"/>
</dbReference>
<dbReference type="SUPFAM" id="SSF52047">
    <property type="entry name" value="RNI-like"/>
    <property type="match status" value="1"/>
</dbReference>
<feature type="domain" description="F-box" evidence="4">
    <location>
        <begin position="131"/>
        <end position="178"/>
    </location>
</feature>
<dbReference type="RefSeq" id="XP_033522386.1">
    <property type="nucleotide sequence ID" value="XM_033672461.1"/>
</dbReference>
<dbReference type="InterPro" id="IPR019734">
    <property type="entry name" value="TPR_rpt"/>
</dbReference>
<feature type="repeat" description="TPR" evidence="3">
    <location>
        <begin position="7"/>
        <end position="40"/>
    </location>
</feature>
<evidence type="ECO:0000313" key="5">
    <source>
        <dbReference type="EMBL" id="KAF2127997.1"/>
    </source>
</evidence>
<evidence type="ECO:0000256" key="1">
    <source>
        <dbReference type="ARBA" id="ARBA00022737"/>
    </source>
</evidence>
<dbReference type="PANTHER" id="PTHR22904:SF523">
    <property type="entry name" value="STRESS-INDUCED-PHOSPHOPROTEIN 1"/>
    <property type="match status" value="1"/>
</dbReference>
<keyword evidence="1" id="KW-0677">Repeat</keyword>
<dbReference type="GO" id="GO:0051879">
    <property type="term" value="F:Hsp90 protein binding"/>
    <property type="evidence" value="ECO:0007669"/>
    <property type="project" value="TreeGrafter"/>
</dbReference>
<dbReference type="InterPro" id="IPR001810">
    <property type="entry name" value="F-box_dom"/>
</dbReference>
<dbReference type="CDD" id="cd09917">
    <property type="entry name" value="F-box_SF"/>
    <property type="match status" value="1"/>
</dbReference>
<protein>
    <recommendedName>
        <fullName evidence="4">F-box domain-containing protein</fullName>
    </recommendedName>
</protein>
<dbReference type="InterPro" id="IPR032675">
    <property type="entry name" value="LRR_dom_sf"/>
</dbReference>
<name>A0A6A6AAV8_9PLEO</name>
<dbReference type="Pfam" id="PF12937">
    <property type="entry name" value="F-box-like"/>
    <property type="match status" value="1"/>
</dbReference>
<evidence type="ECO:0000259" key="4">
    <source>
        <dbReference type="PROSITE" id="PS50181"/>
    </source>
</evidence>
<gene>
    <name evidence="5" type="ORF">P153DRAFT_423965</name>
</gene>
<dbReference type="GeneID" id="54412893"/>
<dbReference type="PROSITE" id="PS50005">
    <property type="entry name" value="TPR"/>
    <property type="match status" value="1"/>
</dbReference>
<dbReference type="Gene3D" id="3.80.10.10">
    <property type="entry name" value="Ribonuclease Inhibitor"/>
    <property type="match status" value="2"/>
</dbReference>